<gene>
    <name evidence="8" type="ORF">BSL82_11770</name>
</gene>
<feature type="active site" description="Proton acceptor" evidence="4">
    <location>
        <position position="348"/>
    </location>
</feature>
<proteinExistence type="inferred from homology"/>
<dbReference type="STRING" id="1921510.BSL82_11770"/>
<dbReference type="Gene3D" id="3.40.47.10">
    <property type="match status" value="2"/>
</dbReference>
<dbReference type="CDD" id="cd00751">
    <property type="entry name" value="thiolase"/>
    <property type="match status" value="1"/>
</dbReference>
<evidence type="ECO:0000313" key="8">
    <source>
        <dbReference type="EMBL" id="API59904.1"/>
    </source>
</evidence>
<keyword evidence="3 5" id="KW-0012">Acyltransferase</keyword>
<reference evidence="9" key="1">
    <citation type="submission" date="2016-11" db="EMBL/GenBank/DDBJ databases">
        <title>Complete Genome Sequence of alachlor-degrading Sphingomonas sp. strain JJ-A5.</title>
        <authorList>
            <person name="Lee H."/>
            <person name="Ka J.-O."/>
        </authorList>
    </citation>
    <scope>NUCLEOTIDE SEQUENCE [LARGE SCALE GENOMIC DNA]</scope>
    <source>
        <strain evidence="9">JJ-A5</strain>
    </source>
</reference>
<accession>A0A1L3ZW96</accession>
<comment type="similarity">
    <text evidence="1 5">Belongs to the thiolase-like superfamily. Thiolase family.</text>
</comment>
<evidence type="ECO:0000256" key="5">
    <source>
        <dbReference type="RuleBase" id="RU003557"/>
    </source>
</evidence>
<dbReference type="PROSITE" id="PS00099">
    <property type="entry name" value="THIOLASE_3"/>
    <property type="match status" value="1"/>
</dbReference>
<keyword evidence="2 5" id="KW-0808">Transferase</keyword>
<name>A0A1L3ZW96_9SPHN</name>
<feature type="active site" description="Proton acceptor" evidence="4">
    <location>
        <position position="378"/>
    </location>
</feature>
<dbReference type="OrthoDB" id="9764638at2"/>
<feature type="domain" description="Thiolase N-terminal" evidence="6">
    <location>
        <begin position="5"/>
        <end position="261"/>
    </location>
</feature>
<dbReference type="SUPFAM" id="SSF53901">
    <property type="entry name" value="Thiolase-like"/>
    <property type="match status" value="2"/>
</dbReference>
<dbReference type="InterPro" id="IPR020617">
    <property type="entry name" value="Thiolase_C"/>
</dbReference>
<sequence>MATPVIVSAVRTPIATAFKGSLVHTSGEELAKTVVAAALERSRIDPAMVEDIILAESLYGGGAVARHAAVECGMNHAAGAAVNRHCAGSLTAIGFASASIIAGMEQAMIAGGVQSTSTGPQLRYRKLGTFDQFEDVLMPPTHPDTPDAPNKDMSITVGWNTAREMGLSREEMDAWALRSHQRAVAAIDDGLFADELVPVSARQTDNSFSIFASDEHPRRDTSIERLSSLKVIHPEIDGFSITPGNSSGINDAAAALTLLDEELARREGLEVLGRITAWASAAVEPARTGMAVIEVVNKLLRRAGIGVVDVDLWEINEAFASVPLAACRRFGISEDRMNIHGSGCSLGHPVAATGARMVTTLLHDLRRSGGGIGVAAMCAGGGQAGAVLIRV</sequence>
<dbReference type="GO" id="GO:0003988">
    <property type="term" value="F:acetyl-CoA C-acyltransferase activity"/>
    <property type="evidence" value="ECO:0007669"/>
    <property type="project" value="UniProtKB-ARBA"/>
</dbReference>
<feature type="domain" description="Thiolase C-terminal" evidence="7">
    <location>
        <begin position="270"/>
        <end position="390"/>
    </location>
</feature>
<keyword evidence="9" id="KW-1185">Reference proteome</keyword>
<protein>
    <submittedName>
        <fullName evidence="8">Acetyl-CoA acetyltransferase</fullName>
    </submittedName>
</protein>
<dbReference type="PANTHER" id="PTHR18919:SF134">
    <property type="entry name" value="BETA-KETOACYL COA THIOLASE FADA3-RELATED"/>
    <property type="match status" value="1"/>
</dbReference>
<dbReference type="PIRSF" id="PIRSF000429">
    <property type="entry name" value="Ac-CoA_Ac_transf"/>
    <property type="match status" value="1"/>
</dbReference>
<dbReference type="Proteomes" id="UP000182063">
    <property type="component" value="Chromosome"/>
</dbReference>
<dbReference type="InterPro" id="IPR020616">
    <property type="entry name" value="Thiolase_N"/>
</dbReference>
<evidence type="ECO:0000313" key="9">
    <source>
        <dbReference type="Proteomes" id="UP000182063"/>
    </source>
</evidence>
<evidence type="ECO:0000259" key="7">
    <source>
        <dbReference type="Pfam" id="PF02803"/>
    </source>
</evidence>
<dbReference type="NCBIfam" id="TIGR01930">
    <property type="entry name" value="AcCoA-C-Actrans"/>
    <property type="match status" value="1"/>
</dbReference>
<dbReference type="AlphaFoldDB" id="A0A1L3ZW96"/>
<evidence type="ECO:0000256" key="1">
    <source>
        <dbReference type="ARBA" id="ARBA00010982"/>
    </source>
</evidence>
<dbReference type="InterPro" id="IPR016039">
    <property type="entry name" value="Thiolase-like"/>
</dbReference>
<evidence type="ECO:0000256" key="4">
    <source>
        <dbReference type="PIRSR" id="PIRSR000429-1"/>
    </source>
</evidence>
<dbReference type="Pfam" id="PF00108">
    <property type="entry name" value="Thiolase_N"/>
    <property type="match status" value="1"/>
</dbReference>
<dbReference type="Pfam" id="PF02803">
    <property type="entry name" value="Thiolase_C"/>
    <property type="match status" value="1"/>
</dbReference>
<evidence type="ECO:0000256" key="3">
    <source>
        <dbReference type="ARBA" id="ARBA00023315"/>
    </source>
</evidence>
<dbReference type="EMBL" id="CP018221">
    <property type="protein sequence ID" value="API59904.1"/>
    <property type="molecule type" value="Genomic_DNA"/>
</dbReference>
<feature type="active site" description="Acyl-thioester intermediate" evidence="4">
    <location>
        <position position="86"/>
    </location>
</feature>
<dbReference type="InterPro" id="IPR020610">
    <property type="entry name" value="Thiolase_AS"/>
</dbReference>
<dbReference type="InterPro" id="IPR002155">
    <property type="entry name" value="Thiolase"/>
</dbReference>
<dbReference type="RefSeq" id="WP_072597694.1">
    <property type="nucleotide sequence ID" value="NZ_CP018221.1"/>
</dbReference>
<organism evidence="8 9">
    <name type="scientific">Tardibacter chloracetimidivorans</name>
    <dbReference type="NCBI Taxonomy" id="1921510"/>
    <lineage>
        <taxon>Bacteria</taxon>
        <taxon>Pseudomonadati</taxon>
        <taxon>Pseudomonadota</taxon>
        <taxon>Alphaproteobacteria</taxon>
        <taxon>Sphingomonadales</taxon>
        <taxon>Sphingomonadaceae</taxon>
        <taxon>Tardibacter</taxon>
    </lineage>
</organism>
<evidence type="ECO:0000256" key="2">
    <source>
        <dbReference type="ARBA" id="ARBA00022679"/>
    </source>
</evidence>
<dbReference type="PANTHER" id="PTHR18919">
    <property type="entry name" value="ACETYL-COA C-ACYLTRANSFERASE"/>
    <property type="match status" value="1"/>
</dbReference>
<dbReference type="KEGG" id="sphj:BSL82_11770"/>
<evidence type="ECO:0000259" key="6">
    <source>
        <dbReference type="Pfam" id="PF00108"/>
    </source>
</evidence>